<comment type="caution">
    <text evidence="10">The sequence shown here is derived from an EMBL/GenBank/DDBJ whole genome shotgun (WGS) entry which is preliminary data.</text>
</comment>
<evidence type="ECO:0000256" key="7">
    <source>
        <dbReference type="SAM" id="Phobius"/>
    </source>
</evidence>
<keyword evidence="5 7" id="KW-1133">Transmembrane helix</keyword>
<evidence type="ECO:0000256" key="6">
    <source>
        <dbReference type="ARBA" id="ARBA00023136"/>
    </source>
</evidence>
<dbReference type="Gene3D" id="1.20.1560.10">
    <property type="entry name" value="ABC transporter type 1, transmembrane domain"/>
    <property type="match status" value="1"/>
</dbReference>
<evidence type="ECO:0000256" key="1">
    <source>
        <dbReference type="ARBA" id="ARBA00004651"/>
    </source>
</evidence>
<comment type="subcellular location">
    <subcellularLocation>
        <location evidence="1">Cell membrane</location>
        <topology evidence="1">Multi-pass membrane protein</topology>
    </subcellularLocation>
</comment>
<dbReference type="Proteomes" id="UP000272503">
    <property type="component" value="Unassembled WGS sequence"/>
</dbReference>
<organism evidence="10 11">
    <name type="scientific">Mycetocola tolaasinivorans</name>
    <dbReference type="NCBI Taxonomy" id="76635"/>
    <lineage>
        <taxon>Bacteria</taxon>
        <taxon>Bacillati</taxon>
        <taxon>Actinomycetota</taxon>
        <taxon>Actinomycetes</taxon>
        <taxon>Micrococcales</taxon>
        <taxon>Microbacteriaceae</taxon>
        <taxon>Mycetocola</taxon>
    </lineage>
</organism>
<dbReference type="GO" id="GO:0005886">
    <property type="term" value="C:plasma membrane"/>
    <property type="evidence" value="ECO:0007669"/>
    <property type="project" value="UniProtKB-SubCell"/>
</dbReference>
<evidence type="ECO:0000256" key="3">
    <source>
        <dbReference type="ARBA" id="ARBA00022741"/>
    </source>
</evidence>
<accession>A0A3L6ZVK8</accession>
<dbReference type="SMART" id="SM00382">
    <property type="entry name" value="AAA"/>
    <property type="match status" value="1"/>
</dbReference>
<dbReference type="GO" id="GO:0015421">
    <property type="term" value="F:ABC-type oligopeptide transporter activity"/>
    <property type="evidence" value="ECO:0007669"/>
    <property type="project" value="TreeGrafter"/>
</dbReference>
<feature type="domain" description="ABC transmembrane type-1" evidence="9">
    <location>
        <begin position="15"/>
        <end position="294"/>
    </location>
</feature>
<dbReference type="InterPro" id="IPR036640">
    <property type="entry name" value="ABC1_TM_sf"/>
</dbReference>
<feature type="transmembrane region" description="Helical" evidence="7">
    <location>
        <begin position="234"/>
        <end position="256"/>
    </location>
</feature>
<reference evidence="10 11" key="1">
    <citation type="submission" date="2018-10" db="EMBL/GenBank/DDBJ databases">
        <authorList>
            <person name="Li J."/>
        </authorList>
    </citation>
    <scope>NUCLEOTIDE SEQUENCE [LARGE SCALE GENOMIC DNA]</scope>
    <source>
        <strain evidence="10 11">IF 016277</strain>
    </source>
</reference>
<name>A0A3L6ZVK8_9MICO</name>
<dbReference type="GO" id="GO:0016887">
    <property type="term" value="F:ATP hydrolysis activity"/>
    <property type="evidence" value="ECO:0007669"/>
    <property type="project" value="InterPro"/>
</dbReference>
<dbReference type="RefSeq" id="WP_121649884.1">
    <property type="nucleotide sequence ID" value="NZ_RCUX01000020.1"/>
</dbReference>
<dbReference type="EMBL" id="RCUX01000020">
    <property type="protein sequence ID" value="RLP71899.1"/>
    <property type="molecule type" value="Genomic_DNA"/>
</dbReference>
<feature type="transmembrane region" description="Helical" evidence="7">
    <location>
        <begin position="51"/>
        <end position="73"/>
    </location>
</feature>
<dbReference type="GO" id="GO:0005524">
    <property type="term" value="F:ATP binding"/>
    <property type="evidence" value="ECO:0007669"/>
    <property type="project" value="UniProtKB-KW"/>
</dbReference>
<evidence type="ECO:0000259" key="8">
    <source>
        <dbReference type="PROSITE" id="PS50893"/>
    </source>
</evidence>
<dbReference type="Pfam" id="PF00005">
    <property type="entry name" value="ABC_tran"/>
    <property type="match status" value="1"/>
</dbReference>
<keyword evidence="4 10" id="KW-0067">ATP-binding</keyword>
<evidence type="ECO:0000256" key="4">
    <source>
        <dbReference type="ARBA" id="ARBA00022840"/>
    </source>
</evidence>
<dbReference type="SUPFAM" id="SSF52540">
    <property type="entry name" value="P-loop containing nucleoside triphosphate hydrolases"/>
    <property type="match status" value="1"/>
</dbReference>
<keyword evidence="3" id="KW-0547">Nucleotide-binding</keyword>
<sequence length="541" mass="58896">MRRIGFRGARAQFGIGIVSLILSSVATAVQPLLVRRLAESFLAQNPLPTLIVLLLITSFLTDAIGAALSKLLLGFASERFVFNLRNSVVGTMLRTDHRRFSSFDRGDLNNRVVEDIPAAQQPYFSTYPELLSSIIVSVLCFIGLLFASLRLSLALVAVLMLVGLAMMLVLRAVRIAAERSREAEAAYSSRLYEMLYNFVPIKSLRAETWMLGMLSRQAEESRRRGARLITRTSLILPIINTGTQVSIVGVLILGGVEIARGNLEPAQLATFFLFLVYMISPLVTIAVSLGELGEAEASRARLKVVFDGLPGEPGTAEVKLPASPPSLSCTSQDLTYQYENGERVRIPDIEFRGPGAYCLTGGNGAGKSTLFHLMNGLYTPTTGTLSWNGLSVDEGSSAEIRRLVYLMPQSRDVLSMSVRDNLLMGAILSDKEILTLAARVGVLDFFTTLPDGLDTKIGNDGIDLSGGQKQLIFVFHALLTKPRVLLLDEFASNLDAPLKSAISNVLAELATDGLVIVITHDRELLERFPQHIVLGRSASAR</sequence>
<dbReference type="InterPro" id="IPR039421">
    <property type="entry name" value="Type_1_exporter"/>
</dbReference>
<dbReference type="InterPro" id="IPR003439">
    <property type="entry name" value="ABC_transporter-like_ATP-bd"/>
</dbReference>
<evidence type="ECO:0000259" key="9">
    <source>
        <dbReference type="PROSITE" id="PS50929"/>
    </source>
</evidence>
<protein>
    <submittedName>
        <fullName evidence="10">ABC transporter ATP-binding protein</fullName>
    </submittedName>
</protein>
<keyword evidence="2 7" id="KW-0812">Transmembrane</keyword>
<dbReference type="OrthoDB" id="3237158at2"/>
<evidence type="ECO:0000256" key="5">
    <source>
        <dbReference type="ARBA" id="ARBA00022989"/>
    </source>
</evidence>
<feature type="transmembrane region" description="Helical" evidence="7">
    <location>
        <begin position="130"/>
        <end position="147"/>
    </location>
</feature>
<dbReference type="InterPro" id="IPR003593">
    <property type="entry name" value="AAA+_ATPase"/>
</dbReference>
<evidence type="ECO:0000313" key="10">
    <source>
        <dbReference type="EMBL" id="RLP71899.1"/>
    </source>
</evidence>
<gene>
    <name evidence="10" type="ORF">D9V32_15835</name>
</gene>
<dbReference type="PROSITE" id="PS50893">
    <property type="entry name" value="ABC_TRANSPORTER_2"/>
    <property type="match status" value="1"/>
</dbReference>
<feature type="transmembrane region" description="Helical" evidence="7">
    <location>
        <begin position="153"/>
        <end position="173"/>
    </location>
</feature>
<dbReference type="InterPro" id="IPR027417">
    <property type="entry name" value="P-loop_NTPase"/>
</dbReference>
<dbReference type="PANTHER" id="PTHR43394:SF1">
    <property type="entry name" value="ATP-BINDING CASSETTE SUB-FAMILY B MEMBER 10, MITOCHONDRIAL"/>
    <property type="match status" value="1"/>
</dbReference>
<keyword evidence="11" id="KW-1185">Reference proteome</keyword>
<dbReference type="PROSITE" id="PS50929">
    <property type="entry name" value="ABC_TM1F"/>
    <property type="match status" value="1"/>
</dbReference>
<dbReference type="AlphaFoldDB" id="A0A3L6ZVK8"/>
<evidence type="ECO:0000313" key="11">
    <source>
        <dbReference type="Proteomes" id="UP000272503"/>
    </source>
</evidence>
<dbReference type="PANTHER" id="PTHR43394">
    <property type="entry name" value="ATP-DEPENDENT PERMEASE MDL1, MITOCHONDRIAL"/>
    <property type="match status" value="1"/>
</dbReference>
<dbReference type="Pfam" id="PF00664">
    <property type="entry name" value="ABC_membrane"/>
    <property type="match status" value="1"/>
</dbReference>
<evidence type="ECO:0000256" key="2">
    <source>
        <dbReference type="ARBA" id="ARBA00022692"/>
    </source>
</evidence>
<proteinExistence type="predicted"/>
<feature type="transmembrane region" description="Helical" evidence="7">
    <location>
        <begin position="268"/>
        <end position="289"/>
    </location>
</feature>
<dbReference type="SUPFAM" id="SSF90123">
    <property type="entry name" value="ABC transporter transmembrane region"/>
    <property type="match status" value="1"/>
</dbReference>
<dbReference type="Gene3D" id="3.40.50.300">
    <property type="entry name" value="P-loop containing nucleotide triphosphate hydrolases"/>
    <property type="match status" value="1"/>
</dbReference>
<dbReference type="InterPro" id="IPR011527">
    <property type="entry name" value="ABC1_TM_dom"/>
</dbReference>
<feature type="domain" description="ABC transporter" evidence="8">
    <location>
        <begin position="329"/>
        <end position="541"/>
    </location>
</feature>
<keyword evidence="6 7" id="KW-0472">Membrane</keyword>